<organism evidence="1 2">
    <name type="scientific">Irpex rosettiformis</name>
    <dbReference type="NCBI Taxonomy" id="378272"/>
    <lineage>
        <taxon>Eukaryota</taxon>
        <taxon>Fungi</taxon>
        <taxon>Dikarya</taxon>
        <taxon>Basidiomycota</taxon>
        <taxon>Agaricomycotina</taxon>
        <taxon>Agaricomycetes</taxon>
        <taxon>Polyporales</taxon>
        <taxon>Irpicaceae</taxon>
        <taxon>Irpex</taxon>
    </lineage>
</organism>
<dbReference type="EMBL" id="MU274902">
    <property type="protein sequence ID" value="KAI0092996.1"/>
    <property type="molecule type" value="Genomic_DNA"/>
</dbReference>
<evidence type="ECO:0000313" key="2">
    <source>
        <dbReference type="Proteomes" id="UP001055072"/>
    </source>
</evidence>
<dbReference type="Proteomes" id="UP001055072">
    <property type="component" value="Unassembled WGS sequence"/>
</dbReference>
<protein>
    <submittedName>
        <fullName evidence="1">Cytochrome P450</fullName>
    </submittedName>
</protein>
<evidence type="ECO:0000313" key="1">
    <source>
        <dbReference type="EMBL" id="KAI0092996.1"/>
    </source>
</evidence>
<proteinExistence type="predicted"/>
<sequence>MSSLTFLGGVLLCAIVARLALKTRRKLPLPPSPPADPLIGHLRTFPDPQTTAETFYDWSLKYGDVFSLRVPGKTIVVLNSEKAASDLLEKRSAIYSDRSRLGYYDNVGWGDSVIFASYGPFHNQQRKMFHDAFGKNVVSEYRAVQEKEANILLKGLLDNPNDFDRHASRFAGGVVSDVGYGQHIDSFDSEFFSVGERFIKVASAATTPSLLDLHPVFANLPSWAPGAWYIKFIKETKSFMDAIIYDNYQKVVEEMQTGTARPSFVSRHLEAMFGHKQDAEKERALKLAAGMIFAAGFETTWHAVTIFIAAMLLHPEAQQKAQKEIDEVIGRNRLPDLNDRDSLPYVQCVINEVMRWQPVTPFGLPHRLMVDDTYNGMFIPKGSVIIANTRSMTWDEEKFHEPQQFKPERFLPKPEGAGEIYPTNAIFGWGRRVCAGRHLAEGSLWTAAARILAVFSVSPITDAEGRAIKPDIKFRTILTRHTEPFECDIRPRDERARKLILDSSQD</sequence>
<comment type="caution">
    <text evidence="1">The sequence shown here is derived from an EMBL/GenBank/DDBJ whole genome shotgun (WGS) entry which is preliminary data.</text>
</comment>
<gene>
    <name evidence="1" type="ORF">BDY19DRAFT_1064200</name>
</gene>
<accession>A0ACB8UFQ4</accession>
<name>A0ACB8UFQ4_9APHY</name>
<keyword evidence="2" id="KW-1185">Reference proteome</keyword>
<reference evidence="1" key="1">
    <citation type="journal article" date="2021" name="Environ. Microbiol.">
        <title>Gene family expansions and transcriptome signatures uncover fungal adaptations to wood decay.</title>
        <authorList>
            <person name="Hage H."/>
            <person name="Miyauchi S."/>
            <person name="Viragh M."/>
            <person name="Drula E."/>
            <person name="Min B."/>
            <person name="Chaduli D."/>
            <person name="Navarro D."/>
            <person name="Favel A."/>
            <person name="Norest M."/>
            <person name="Lesage-Meessen L."/>
            <person name="Balint B."/>
            <person name="Merenyi Z."/>
            <person name="de Eugenio L."/>
            <person name="Morin E."/>
            <person name="Martinez A.T."/>
            <person name="Baldrian P."/>
            <person name="Stursova M."/>
            <person name="Martinez M.J."/>
            <person name="Novotny C."/>
            <person name="Magnuson J.K."/>
            <person name="Spatafora J.W."/>
            <person name="Maurice S."/>
            <person name="Pangilinan J."/>
            <person name="Andreopoulos W."/>
            <person name="LaButti K."/>
            <person name="Hundley H."/>
            <person name="Na H."/>
            <person name="Kuo A."/>
            <person name="Barry K."/>
            <person name="Lipzen A."/>
            <person name="Henrissat B."/>
            <person name="Riley R."/>
            <person name="Ahrendt S."/>
            <person name="Nagy L.G."/>
            <person name="Grigoriev I.V."/>
            <person name="Martin F."/>
            <person name="Rosso M.N."/>
        </authorList>
    </citation>
    <scope>NUCLEOTIDE SEQUENCE</scope>
    <source>
        <strain evidence="1">CBS 384.51</strain>
    </source>
</reference>